<dbReference type="RefSeq" id="WP_246976545.1">
    <property type="nucleotide sequence ID" value="NZ_CP095398.1"/>
</dbReference>
<dbReference type="AlphaFoldDB" id="A0ABD5NVA2"/>
<accession>A0ABD5NVA2</accession>
<dbReference type="GeneID" id="71856121"/>
<sequence length="77" mass="8717">MSVRSDDEDPEEQVDTENVGGLEEVLPPQLMPIWSRIQVIQDFRSTHGQTYVKFMEAIVALVLTGGYLYWLSLFLGG</sequence>
<dbReference type="Proteomes" id="UP001595821">
    <property type="component" value="Unassembled WGS sequence"/>
</dbReference>
<feature type="transmembrane region" description="Helical" evidence="2">
    <location>
        <begin position="54"/>
        <end position="75"/>
    </location>
</feature>
<dbReference type="EMBL" id="JBHSDJ010000009">
    <property type="protein sequence ID" value="MFC4246004.1"/>
    <property type="molecule type" value="Genomic_DNA"/>
</dbReference>
<evidence type="ECO:0000313" key="4">
    <source>
        <dbReference type="Proteomes" id="UP001595821"/>
    </source>
</evidence>
<feature type="compositionally biased region" description="Acidic residues" evidence="1">
    <location>
        <begin position="1"/>
        <end position="15"/>
    </location>
</feature>
<comment type="caution">
    <text evidence="3">The sequence shown here is derived from an EMBL/GenBank/DDBJ whole genome shotgun (WGS) entry which is preliminary data.</text>
</comment>
<evidence type="ECO:0000256" key="1">
    <source>
        <dbReference type="SAM" id="MobiDB-lite"/>
    </source>
</evidence>
<name>A0ABD5NVA2_9EURY</name>
<keyword evidence="2" id="KW-1133">Transmembrane helix</keyword>
<organism evidence="3 4">
    <name type="scientific">Natribaculum luteum</name>
    <dbReference type="NCBI Taxonomy" id="1586232"/>
    <lineage>
        <taxon>Archaea</taxon>
        <taxon>Methanobacteriati</taxon>
        <taxon>Methanobacteriota</taxon>
        <taxon>Stenosarchaea group</taxon>
        <taxon>Halobacteria</taxon>
        <taxon>Halobacteriales</taxon>
        <taxon>Natrialbaceae</taxon>
        <taxon>Natribaculum</taxon>
    </lineage>
</organism>
<gene>
    <name evidence="3" type="ORF">ACFOZ7_03185</name>
</gene>
<evidence type="ECO:0000256" key="2">
    <source>
        <dbReference type="SAM" id="Phobius"/>
    </source>
</evidence>
<reference evidence="3 4" key="1">
    <citation type="journal article" date="2014" name="Int. J. Syst. Evol. Microbiol.">
        <title>Complete genome sequence of Corynebacterium casei LMG S-19264T (=DSM 44701T), isolated from a smear-ripened cheese.</title>
        <authorList>
            <consortium name="US DOE Joint Genome Institute (JGI-PGF)"/>
            <person name="Walter F."/>
            <person name="Albersmeier A."/>
            <person name="Kalinowski J."/>
            <person name="Ruckert C."/>
        </authorList>
    </citation>
    <scope>NUCLEOTIDE SEQUENCE [LARGE SCALE GENOMIC DNA]</scope>
    <source>
        <strain evidence="3 4">IBRC-M 10912</strain>
    </source>
</reference>
<keyword evidence="2" id="KW-0812">Transmembrane</keyword>
<evidence type="ECO:0000313" key="3">
    <source>
        <dbReference type="EMBL" id="MFC4246004.1"/>
    </source>
</evidence>
<protein>
    <submittedName>
        <fullName evidence="3">Uncharacterized protein</fullName>
    </submittedName>
</protein>
<keyword evidence="2" id="KW-0472">Membrane</keyword>
<proteinExistence type="predicted"/>
<feature type="region of interest" description="Disordered" evidence="1">
    <location>
        <begin position="1"/>
        <end position="21"/>
    </location>
</feature>